<keyword evidence="2" id="KW-1185">Reference proteome</keyword>
<reference evidence="1 2" key="1">
    <citation type="submission" date="2018-08" db="EMBL/GenBank/DDBJ databases">
        <title>Genome and evolution of the arbuscular mycorrhizal fungus Diversispora epigaea (formerly Glomus versiforme) and its bacterial endosymbionts.</title>
        <authorList>
            <person name="Sun X."/>
            <person name="Fei Z."/>
            <person name="Harrison M."/>
        </authorList>
    </citation>
    <scope>NUCLEOTIDE SEQUENCE [LARGE SCALE GENOMIC DNA]</scope>
    <source>
        <strain evidence="1 2">IT104</strain>
    </source>
</reference>
<dbReference type="AlphaFoldDB" id="A0A397HD03"/>
<dbReference type="Proteomes" id="UP000266861">
    <property type="component" value="Unassembled WGS sequence"/>
</dbReference>
<evidence type="ECO:0000313" key="2">
    <source>
        <dbReference type="Proteomes" id="UP000266861"/>
    </source>
</evidence>
<organism evidence="1 2">
    <name type="scientific">Diversispora epigaea</name>
    <dbReference type="NCBI Taxonomy" id="1348612"/>
    <lineage>
        <taxon>Eukaryota</taxon>
        <taxon>Fungi</taxon>
        <taxon>Fungi incertae sedis</taxon>
        <taxon>Mucoromycota</taxon>
        <taxon>Glomeromycotina</taxon>
        <taxon>Glomeromycetes</taxon>
        <taxon>Diversisporales</taxon>
        <taxon>Diversisporaceae</taxon>
        <taxon>Diversispora</taxon>
    </lineage>
</organism>
<evidence type="ECO:0000313" key="1">
    <source>
        <dbReference type="EMBL" id="RHZ60962.1"/>
    </source>
</evidence>
<gene>
    <name evidence="1" type="ORF">Glove_350g144</name>
</gene>
<sequence>MFGRTGLQEKSSRGLLPKANSLLVKTELGEVGVNATYGHLRKILPNACSRLWIPRNQFQVKKKSLESDLNSSQDIRHADTTIEKEISEPLISLSSELLYFSNLSKPKILKKKLEELTESFLSNILFY</sequence>
<proteinExistence type="predicted"/>
<name>A0A397HD03_9GLOM</name>
<dbReference type="EMBL" id="PQFF01000320">
    <property type="protein sequence ID" value="RHZ60962.1"/>
    <property type="molecule type" value="Genomic_DNA"/>
</dbReference>
<accession>A0A397HD03</accession>
<comment type="caution">
    <text evidence="1">The sequence shown here is derived from an EMBL/GenBank/DDBJ whole genome shotgun (WGS) entry which is preliminary data.</text>
</comment>
<protein>
    <submittedName>
        <fullName evidence="1">Uncharacterized protein</fullName>
    </submittedName>
</protein>